<dbReference type="CDD" id="cd01650">
    <property type="entry name" value="RT_nLTR_like"/>
    <property type="match status" value="1"/>
</dbReference>
<keyword evidence="4" id="KW-0548">Nucleotidyltransferase</keyword>
<gene>
    <name evidence="4" type="primary">X-element ORF2</name>
    <name evidence="4" type="ORF">TNCV_340861</name>
</gene>
<evidence type="ECO:0000259" key="3">
    <source>
        <dbReference type="SMART" id="SM00596"/>
    </source>
</evidence>
<dbReference type="SMART" id="SM00343">
    <property type="entry name" value="ZnF_C2HC"/>
    <property type="match status" value="2"/>
</dbReference>
<feature type="domain" description="Pre-C2HC" evidence="3">
    <location>
        <begin position="7"/>
        <end position="75"/>
    </location>
</feature>
<accession>A0A8X6SLM6</accession>
<feature type="domain" description="CCHC-type" evidence="2">
    <location>
        <begin position="76"/>
        <end position="92"/>
    </location>
</feature>
<dbReference type="GO" id="GO:0003964">
    <property type="term" value="F:RNA-directed DNA polymerase activity"/>
    <property type="evidence" value="ECO:0007669"/>
    <property type="project" value="UniProtKB-KW"/>
</dbReference>
<keyword evidence="4" id="KW-0808">Transferase</keyword>
<dbReference type="AlphaFoldDB" id="A0A8X6SLM6"/>
<comment type="caution">
    <text evidence="4">The sequence shown here is derived from an EMBL/GenBank/DDBJ whole genome shotgun (WGS) entry which is preliminary data.</text>
</comment>
<keyword evidence="5" id="KW-1185">Reference proteome</keyword>
<dbReference type="InterPro" id="IPR006579">
    <property type="entry name" value="Pre_C2HC_dom"/>
</dbReference>
<proteinExistence type="predicted"/>
<dbReference type="PANTHER" id="PTHR19446">
    <property type="entry name" value="REVERSE TRANSCRIPTASES"/>
    <property type="match status" value="1"/>
</dbReference>
<dbReference type="GO" id="GO:0008270">
    <property type="term" value="F:zinc ion binding"/>
    <property type="evidence" value="ECO:0007669"/>
    <property type="project" value="InterPro"/>
</dbReference>
<dbReference type="Pfam" id="PF00078">
    <property type="entry name" value="RVT_1"/>
    <property type="match status" value="1"/>
</dbReference>
<organism evidence="4 5">
    <name type="scientific">Trichonephila clavipes</name>
    <name type="common">Golden silk orbweaver</name>
    <name type="synonym">Nephila clavipes</name>
    <dbReference type="NCBI Taxonomy" id="2585209"/>
    <lineage>
        <taxon>Eukaryota</taxon>
        <taxon>Metazoa</taxon>
        <taxon>Ecdysozoa</taxon>
        <taxon>Arthropoda</taxon>
        <taxon>Chelicerata</taxon>
        <taxon>Arachnida</taxon>
        <taxon>Araneae</taxon>
        <taxon>Araneomorphae</taxon>
        <taxon>Entelegynae</taxon>
        <taxon>Araneoidea</taxon>
        <taxon>Nephilidae</taxon>
        <taxon>Trichonephila</taxon>
    </lineage>
</organism>
<dbReference type="SMART" id="SM00596">
    <property type="entry name" value="PRE_C2HC"/>
    <property type="match status" value="1"/>
</dbReference>
<dbReference type="InterPro" id="IPR043502">
    <property type="entry name" value="DNA/RNA_pol_sf"/>
</dbReference>
<evidence type="ECO:0000313" key="5">
    <source>
        <dbReference type="Proteomes" id="UP000887159"/>
    </source>
</evidence>
<feature type="region of interest" description="Disordered" evidence="1">
    <location>
        <begin position="155"/>
        <end position="236"/>
    </location>
</feature>
<protein>
    <submittedName>
        <fullName evidence="4">Probable RNA-directed DNA polymerase from transposon X-element</fullName>
    </submittedName>
</protein>
<feature type="compositionally biased region" description="Low complexity" evidence="1">
    <location>
        <begin position="172"/>
        <end position="216"/>
    </location>
</feature>
<dbReference type="InterPro" id="IPR001878">
    <property type="entry name" value="Znf_CCHC"/>
</dbReference>
<dbReference type="InterPro" id="IPR000477">
    <property type="entry name" value="RT_dom"/>
</dbReference>
<reference evidence="4" key="1">
    <citation type="submission" date="2020-08" db="EMBL/GenBank/DDBJ databases">
        <title>Multicomponent nature underlies the extraordinary mechanical properties of spider dragline silk.</title>
        <authorList>
            <person name="Kono N."/>
            <person name="Nakamura H."/>
            <person name="Mori M."/>
            <person name="Yoshida Y."/>
            <person name="Ohtoshi R."/>
            <person name="Malay A.D."/>
            <person name="Moran D.A.P."/>
            <person name="Tomita M."/>
            <person name="Numata K."/>
            <person name="Arakawa K."/>
        </authorList>
    </citation>
    <scope>NUCLEOTIDE SEQUENCE</scope>
</reference>
<dbReference type="Proteomes" id="UP000887159">
    <property type="component" value="Unassembled WGS sequence"/>
</dbReference>
<dbReference type="EMBL" id="BMAU01021336">
    <property type="protein sequence ID" value="GFY16037.1"/>
    <property type="molecule type" value="Genomic_DNA"/>
</dbReference>
<dbReference type="GO" id="GO:0003676">
    <property type="term" value="F:nucleic acid binding"/>
    <property type="evidence" value="ECO:0007669"/>
    <property type="project" value="InterPro"/>
</dbReference>
<evidence type="ECO:0000259" key="2">
    <source>
        <dbReference type="SMART" id="SM00343"/>
    </source>
</evidence>
<feature type="domain" description="CCHC-type" evidence="2">
    <location>
        <begin position="95"/>
        <end position="110"/>
    </location>
</feature>
<sequence>MPSDMPIEDITEELEGFGIHPKECKVLISRKTGLPMPIFAVFLDKTPDNKNIYNLKEICSMKIEVEPMRRKFGPAQCFRCQGFFHSSKYCTRNPKCVKCGKPHLTKDCTKMQSEEPTCCHCQGKHPANYIGCPNNPLNRPPPPPKVNFWQERARKKKEMLEAAKAKSNPEAQPVVFTPTQTKPTTSSQQPQVPSSSSESNQQAQMPSSSPGNSSKSRAIPAKPYNDPEGTSPPLLRLSHRSTTLRNCGFLLSYSSQPSTVPTRANARPATIDFGISCGLDDILVETHSELSSDHNPVQFIIPTTNNNRLYAQNCTTFTNWNLFQEILHSTIPGNPNISNANEIDEKIAQFTYNIHSAINQSSKVKVIKHNITFIPRSLRTKIAEKNRLRKQWQATRFPPIKQEVNRLQRQIRRDLTTLKKQEWDDILSDANSYPDDIHKIIRKKKTSQIHYPPLLGYRGLVYDTLDKANLFAETLEETFTENPEPYDDDHIEDVERQVRRFFRTTSFQPPPLTSPGEVCEIILDLENKKSPGADQIKNVALKSLPINAITYLTKIFNRCLVNGYFPPAWKHAIITLLPKPGKDAKFATNYRPISLLSTIGKIFEKIILKRLKEHTDNHNLIPDFQHGFRSETSTNHQLLRLTNRVINGFNSGDTTGGAFLDVEKAFDRPPCRGLEPSLRDHPRAQFLSPLLYNIYTHDFPTTPTVDVCLFADDAAIIAQACNPDMVRRYLQQYLKKLQSWLRKWRIKINVDHPPSFAENRNSTLSPLIRNQFSPLATQREVPNLFSSNVTENEMTSRTADLSLWFLLPSTTPDARFRQCFLFSLSSHSDGEKTHRWCVGAPCKEYVPRADDEDSR</sequence>
<evidence type="ECO:0000313" key="4">
    <source>
        <dbReference type="EMBL" id="GFY16037.1"/>
    </source>
</evidence>
<keyword evidence="4" id="KW-0695">RNA-directed DNA polymerase</keyword>
<evidence type="ECO:0000256" key="1">
    <source>
        <dbReference type="SAM" id="MobiDB-lite"/>
    </source>
</evidence>
<name>A0A8X6SLM6_TRICX</name>
<dbReference type="SUPFAM" id="SSF56672">
    <property type="entry name" value="DNA/RNA polymerases"/>
    <property type="match status" value="1"/>
</dbReference>
<dbReference type="Pfam" id="PF07530">
    <property type="entry name" value="PRE_C2HC"/>
    <property type="match status" value="1"/>
</dbReference>